<feature type="transmembrane region" description="Helical" evidence="6">
    <location>
        <begin position="681"/>
        <end position="703"/>
    </location>
</feature>
<keyword evidence="5 6" id="KW-0472">Membrane</keyword>
<dbReference type="InterPro" id="IPR003838">
    <property type="entry name" value="ABC3_permease_C"/>
</dbReference>
<dbReference type="InterPro" id="IPR050250">
    <property type="entry name" value="Macrolide_Exporter_MacB"/>
</dbReference>
<evidence type="ECO:0000256" key="4">
    <source>
        <dbReference type="ARBA" id="ARBA00022989"/>
    </source>
</evidence>
<feature type="transmembrane region" description="Helical" evidence="6">
    <location>
        <begin position="21"/>
        <end position="41"/>
    </location>
</feature>
<protein>
    <submittedName>
        <fullName evidence="9">Putative ABC transport system permease protein</fullName>
    </submittedName>
</protein>
<feature type="transmembrane region" description="Helical" evidence="6">
    <location>
        <begin position="733"/>
        <end position="751"/>
    </location>
</feature>
<accession>A0A1M5VEY5</accession>
<feature type="domain" description="MacB-like periplasmic core" evidence="8">
    <location>
        <begin position="436"/>
        <end position="611"/>
    </location>
</feature>
<dbReference type="GO" id="GO:0022857">
    <property type="term" value="F:transmembrane transporter activity"/>
    <property type="evidence" value="ECO:0007669"/>
    <property type="project" value="TreeGrafter"/>
</dbReference>
<sequence>MFKNYFKVAVRNILKHKFFSAINILGMTTGIAASLLIILYITDELSYDTFHANADRIYQVGLHGKLGGQDIRTSNTCPPIAAAMVAEIPEVQAATRVTPRFGRPPVKYEDKVFTEDKVFFADSNFFEFFSFHLKEGDIKNALKEPNTLVLTEEMVKKYFGNEPAIGKILAIGDDKTAFKVTGIAENPPSNSHFGFNILLSSESNKDLKTGIWLNNFMYTYCMLQPNASVEAVNKKYENLVEKYIGPELEKFMGTTLAQMKASGGAFGYFSTKITDIHLRNTAQDSMEPGGNVMYIYFFGGIGVFIIFIACINFMNLSTARSAGRAKEVGLRKTLGSLRGQMIGQFLAESMLYSLVAVGLALAACYFLLPAFNLLSGKLMYMSALARPQVLVGIAALIVFVGLVAGSYPAFYLTSFSAVEVLKGKVRAGMKTKGVRSFLVVCQFALSIFLIIFTLVVYQQIQYMQEKNLGIDKNNILVLRSTSRLGTNKEAFKNALAQQTGVVKLSYTTNTFPGVNNTTIFKSAGSEQDHIMGVYAADQDQQDVIRFEMKEGRYFSREFPSDSSAIILNEAAAREFGFTQPIGEEILFNGDGDGTTTTHLRVIGVVKNFNFESFKSDVRPISIRLAKDANNLMIRYEGNPTALVATVEKLWKEHSNNEPFEYTFLDENFDELFRAEQRMGNLFSIFSGLAIFIASLGLFALAAFTSEQRTKEIGIRKAMGATVFSLTILLSKEFTKLVLIAFVPAAIGGWYVSNQWLQSFTYRIPVDPMVVILSGLGAILVAWLTVSYQSIKAARSNPVESLRYE</sequence>
<gene>
    <name evidence="9" type="ORF">SAMN04488109_5058</name>
</gene>
<evidence type="ECO:0000256" key="2">
    <source>
        <dbReference type="ARBA" id="ARBA00022475"/>
    </source>
</evidence>
<dbReference type="Proteomes" id="UP000184212">
    <property type="component" value="Unassembled WGS sequence"/>
</dbReference>
<dbReference type="InterPro" id="IPR025857">
    <property type="entry name" value="MacB_PCD"/>
</dbReference>
<keyword evidence="3 6" id="KW-0812">Transmembrane</keyword>
<dbReference type="PANTHER" id="PTHR30572">
    <property type="entry name" value="MEMBRANE COMPONENT OF TRANSPORTER-RELATED"/>
    <property type="match status" value="1"/>
</dbReference>
<organism evidence="9 10">
    <name type="scientific">Chryseolinea serpens</name>
    <dbReference type="NCBI Taxonomy" id="947013"/>
    <lineage>
        <taxon>Bacteria</taxon>
        <taxon>Pseudomonadati</taxon>
        <taxon>Bacteroidota</taxon>
        <taxon>Cytophagia</taxon>
        <taxon>Cytophagales</taxon>
        <taxon>Fulvivirgaceae</taxon>
        <taxon>Chryseolinea</taxon>
    </lineage>
</organism>
<dbReference type="GO" id="GO:0005886">
    <property type="term" value="C:plasma membrane"/>
    <property type="evidence" value="ECO:0007669"/>
    <property type="project" value="UniProtKB-SubCell"/>
</dbReference>
<reference evidence="9 10" key="1">
    <citation type="submission" date="2016-11" db="EMBL/GenBank/DDBJ databases">
        <authorList>
            <person name="Jaros S."/>
            <person name="Januszkiewicz K."/>
            <person name="Wedrychowicz H."/>
        </authorList>
    </citation>
    <scope>NUCLEOTIDE SEQUENCE [LARGE SCALE GENOMIC DNA]</scope>
    <source>
        <strain evidence="9 10">DSM 24574</strain>
    </source>
</reference>
<evidence type="ECO:0000256" key="5">
    <source>
        <dbReference type="ARBA" id="ARBA00023136"/>
    </source>
</evidence>
<feature type="transmembrane region" description="Helical" evidence="6">
    <location>
        <begin position="433"/>
        <end position="457"/>
    </location>
</feature>
<keyword evidence="4 6" id="KW-1133">Transmembrane helix</keyword>
<proteinExistence type="predicted"/>
<evidence type="ECO:0000259" key="7">
    <source>
        <dbReference type="Pfam" id="PF02687"/>
    </source>
</evidence>
<dbReference type="STRING" id="947013.SAMN04488109_5058"/>
<feature type="transmembrane region" description="Helical" evidence="6">
    <location>
        <begin position="763"/>
        <end position="785"/>
    </location>
</feature>
<evidence type="ECO:0000313" key="10">
    <source>
        <dbReference type="Proteomes" id="UP000184212"/>
    </source>
</evidence>
<comment type="subcellular location">
    <subcellularLocation>
        <location evidence="1">Cell membrane</location>
        <topology evidence="1">Multi-pass membrane protein</topology>
    </subcellularLocation>
</comment>
<evidence type="ECO:0000256" key="3">
    <source>
        <dbReference type="ARBA" id="ARBA00022692"/>
    </source>
</evidence>
<dbReference type="EMBL" id="FQWQ01000004">
    <property type="protein sequence ID" value="SHH73817.1"/>
    <property type="molecule type" value="Genomic_DNA"/>
</dbReference>
<feature type="transmembrane region" description="Helical" evidence="6">
    <location>
        <begin position="293"/>
        <end position="314"/>
    </location>
</feature>
<name>A0A1M5VEY5_9BACT</name>
<feature type="domain" description="MacB-like periplasmic core" evidence="8">
    <location>
        <begin position="20"/>
        <end position="237"/>
    </location>
</feature>
<feature type="domain" description="ABC3 transporter permease C-terminal" evidence="7">
    <location>
        <begin position="684"/>
        <end position="797"/>
    </location>
</feature>
<dbReference type="Pfam" id="PF12704">
    <property type="entry name" value="MacB_PCD"/>
    <property type="match status" value="2"/>
</dbReference>
<dbReference type="RefSeq" id="WP_073140012.1">
    <property type="nucleotide sequence ID" value="NZ_FQWQ01000004.1"/>
</dbReference>
<evidence type="ECO:0000256" key="6">
    <source>
        <dbReference type="SAM" id="Phobius"/>
    </source>
</evidence>
<feature type="transmembrane region" description="Helical" evidence="6">
    <location>
        <begin position="350"/>
        <end position="368"/>
    </location>
</feature>
<dbReference type="OrthoDB" id="5933722at2"/>
<keyword evidence="10" id="KW-1185">Reference proteome</keyword>
<feature type="domain" description="ABC3 transporter permease C-terminal" evidence="7">
    <location>
        <begin position="301"/>
        <end position="414"/>
    </location>
</feature>
<dbReference type="AlphaFoldDB" id="A0A1M5VEY5"/>
<feature type="transmembrane region" description="Helical" evidence="6">
    <location>
        <begin position="388"/>
        <end position="412"/>
    </location>
</feature>
<dbReference type="PANTHER" id="PTHR30572:SF18">
    <property type="entry name" value="ABC-TYPE MACROLIDE FAMILY EXPORT SYSTEM PERMEASE COMPONENT 2"/>
    <property type="match status" value="1"/>
</dbReference>
<evidence type="ECO:0000259" key="8">
    <source>
        <dbReference type="Pfam" id="PF12704"/>
    </source>
</evidence>
<evidence type="ECO:0000256" key="1">
    <source>
        <dbReference type="ARBA" id="ARBA00004651"/>
    </source>
</evidence>
<keyword evidence="2" id="KW-1003">Cell membrane</keyword>
<dbReference type="Pfam" id="PF02687">
    <property type="entry name" value="FtsX"/>
    <property type="match status" value="2"/>
</dbReference>
<evidence type="ECO:0000313" key="9">
    <source>
        <dbReference type="EMBL" id="SHH73817.1"/>
    </source>
</evidence>